<dbReference type="InterPro" id="IPR004652">
    <property type="entry name" value="DusB-like"/>
</dbReference>
<evidence type="ECO:0000256" key="5">
    <source>
        <dbReference type="ARBA" id="ARBA00022643"/>
    </source>
</evidence>
<dbReference type="PROSITE" id="PS01136">
    <property type="entry name" value="UPF0034"/>
    <property type="match status" value="1"/>
</dbReference>
<keyword evidence="3" id="KW-0820">tRNA-binding</keyword>
<evidence type="ECO:0000256" key="4">
    <source>
        <dbReference type="ARBA" id="ARBA00022630"/>
    </source>
</evidence>
<dbReference type="PANTHER" id="PTHR45846">
    <property type="entry name" value="TRNA-DIHYDROURIDINE(47) SYNTHASE [NAD(P)(+)]-LIKE"/>
    <property type="match status" value="1"/>
</dbReference>
<evidence type="ECO:0000256" key="2">
    <source>
        <dbReference type="ARBA" id="ARBA00002790"/>
    </source>
</evidence>
<dbReference type="InterPro" id="IPR013785">
    <property type="entry name" value="Aldolase_TIM"/>
</dbReference>
<evidence type="ECO:0000256" key="11">
    <source>
        <dbReference type="ARBA" id="ARBA00048802"/>
    </source>
</evidence>
<keyword evidence="8" id="KW-0694">RNA-binding</keyword>
<evidence type="ECO:0000256" key="3">
    <source>
        <dbReference type="ARBA" id="ARBA00022555"/>
    </source>
</evidence>
<gene>
    <name evidence="16" type="ORF">BSZ37_07115</name>
</gene>
<keyword evidence="7" id="KW-0521">NADP</keyword>
<evidence type="ECO:0000256" key="6">
    <source>
        <dbReference type="ARBA" id="ARBA00022694"/>
    </source>
</evidence>
<protein>
    <recommendedName>
        <fullName evidence="12">tRNA-dihydrouridine synthase</fullName>
        <ecNumber evidence="12">1.3.1.-</ecNumber>
    </recommendedName>
</protein>
<dbReference type="OrthoDB" id="9764501at2"/>
<feature type="active site" description="Proton donor" evidence="13">
    <location>
        <position position="101"/>
    </location>
</feature>
<dbReference type="InterPro" id="IPR018517">
    <property type="entry name" value="tRNA_hU_synthase_CS"/>
</dbReference>
<dbReference type="NCBIfam" id="TIGR00737">
    <property type="entry name" value="nifR3_yhdG"/>
    <property type="match status" value="1"/>
</dbReference>
<sequence length="356" mass="39409">MRIGTIDLGDRPLLLAPMEDVSDPPFRIICKRYGADMLYTEFISSGGLTYGAEGSVQKLEFYEEERPVGIQIFGGEVDQVREAARIADAQEPDLIDINFGCPVKKVVCKDGGAGILRNLEKMEAITAAVVQEATRPVTVKTRLGWNDESIRIEEVARMLEGVGIAALAVHGRTRAQMYRGDARWEWFPKIKAALRDIPFIGNGDATTPERVRDMFDETGCDGVMIGRGAIGNPWIFRDARALLEHGEVPDPPSWEERVAVVAEHLTLKCAWLGERKGVLEMRRMYGGYFKGHRGASQLRALLMEHQDKDGVLEVLLNWSPDDVETAVPVARAVKPAAIPAKLPRKARLPQPAERAA</sequence>
<evidence type="ECO:0000256" key="7">
    <source>
        <dbReference type="ARBA" id="ARBA00022857"/>
    </source>
</evidence>
<evidence type="ECO:0000256" key="8">
    <source>
        <dbReference type="ARBA" id="ARBA00022884"/>
    </source>
</evidence>
<dbReference type="GO" id="GO:0050660">
    <property type="term" value="F:flavin adenine dinucleotide binding"/>
    <property type="evidence" value="ECO:0007669"/>
    <property type="project" value="InterPro"/>
</dbReference>
<feature type="binding site" evidence="14">
    <location>
        <begin position="226"/>
        <end position="227"/>
    </location>
    <ligand>
        <name>FMN</name>
        <dbReference type="ChEBI" id="CHEBI:58210"/>
    </ligand>
</feature>
<dbReference type="GO" id="GO:0017150">
    <property type="term" value="F:tRNA dihydrouridine synthase activity"/>
    <property type="evidence" value="ECO:0007669"/>
    <property type="project" value="InterPro"/>
</dbReference>
<dbReference type="Pfam" id="PF01207">
    <property type="entry name" value="Dus"/>
    <property type="match status" value="1"/>
</dbReference>
<evidence type="ECO:0000259" key="15">
    <source>
        <dbReference type="Pfam" id="PF01207"/>
    </source>
</evidence>
<evidence type="ECO:0000256" key="1">
    <source>
        <dbReference type="ARBA" id="ARBA00001917"/>
    </source>
</evidence>
<comment type="caution">
    <text evidence="16">The sequence shown here is derived from an EMBL/GenBank/DDBJ whole genome shotgun (WGS) entry which is preliminary data.</text>
</comment>
<comment type="catalytic activity">
    <reaction evidence="10">
        <text>a 5,6-dihydrouridine in tRNA + NADP(+) = a uridine in tRNA + NADPH + H(+)</text>
        <dbReference type="Rhea" id="RHEA:23624"/>
        <dbReference type="Rhea" id="RHEA-COMP:13339"/>
        <dbReference type="Rhea" id="RHEA-COMP:13887"/>
        <dbReference type="ChEBI" id="CHEBI:15378"/>
        <dbReference type="ChEBI" id="CHEBI:57783"/>
        <dbReference type="ChEBI" id="CHEBI:58349"/>
        <dbReference type="ChEBI" id="CHEBI:65315"/>
        <dbReference type="ChEBI" id="CHEBI:74443"/>
    </reaction>
</comment>
<dbReference type="EMBL" id="MQWD01000001">
    <property type="protein sequence ID" value="PAP76229.1"/>
    <property type="molecule type" value="Genomic_DNA"/>
</dbReference>
<dbReference type="Gene3D" id="3.20.20.70">
    <property type="entry name" value="Aldolase class I"/>
    <property type="match status" value="1"/>
</dbReference>
<organism evidence="16 17">
    <name type="scientific">Rubrivirga marina</name>
    <dbReference type="NCBI Taxonomy" id="1196024"/>
    <lineage>
        <taxon>Bacteria</taxon>
        <taxon>Pseudomonadati</taxon>
        <taxon>Rhodothermota</taxon>
        <taxon>Rhodothermia</taxon>
        <taxon>Rhodothermales</taxon>
        <taxon>Rubricoccaceae</taxon>
        <taxon>Rubrivirga</taxon>
    </lineage>
</organism>
<evidence type="ECO:0000256" key="10">
    <source>
        <dbReference type="ARBA" id="ARBA00048205"/>
    </source>
</evidence>
<dbReference type="InterPro" id="IPR035587">
    <property type="entry name" value="DUS-like_FMN-bd"/>
</dbReference>
<dbReference type="PANTHER" id="PTHR45846:SF1">
    <property type="entry name" value="TRNA-DIHYDROURIDINE(47) SYNTHASE [NAD(P)(+)]-LIKE"/>
    <property type="match status" value="1"/>
</dbReference>
<evidence type="ECO:0000256" key="9">
    <source>
        <dbReference type="ARBA" id="ARBA00023002"/>
    </source>
</evidence>
<keyword evidence="17" id="KW-1185">Reference proteome</keyword>
<dbReference type="CDD" id="cd02801">
    <property type="entry name" value="DUS_like_FMN"/>
    <property type="match status" value="1"/>
</dbReference>
<comment type="cofactor">
    <cofactor evidence="1 12 14">
        <name>FMN</name>
        <dbReference type="ChEBI" id="CHEBI:58210"/>
    </cofactor>
</comment>
<evidence type="ECO:0000256" key="13">
    <source>
        <dbReference type="PIRSR" id="PIRSR006621-1"/>
    </source>
</evidence>
<feature type="binding site" evidence="14">
    <location>
        <position position="140"/>
    </location>
    <ligand>
        <name>FMN</name>
        <dbReference type="ChEBI" id="CHEBI:58210"/>
    </ligand>
</feature>
<feature type="binding site" evidence="14">
    <location>
        <position position="170"/>
    </location>
    <ligand>
        <name>FMN</name>
        <dbReference type="ChEBI" id="CHEBI:58210"/>
    </ligand>
</feature>
<dbReference type="RefSeq" id="WP_095509878.1">
    <property type="nucleotide sequence ID" value="NZ_MQWD01000001.1"/>
</dbReference>
<keyword evidence="14" id="KW-0547">Nucleotide-binding</keyword>
<proteinExistence type="inferred from homology"/>
<comment type="similarity">
    <text evidence="12">Belongs to the dus family.</text>
</comment>
<evidence type="ECO:0000256" key="12">
    <source>
        <dbReference type="PIRNR" id="PIRNR006621"/>
    </source>
</evidence>
<feature type="domain" description="DUS-like FMN-binding" evidence="15">
    <location>
        <begin position="14"/>
        <end position="315"/>
    </location>
</feature>
<comment type="function">
    <text evidence="2 12">Catalyzes the synthesis of 5,6-dihydrouridine (D), a modified base found in the D-loop of most tRNAs, via the reduction of the C5-C6 double bond in target uridines.</text>
</comment>
<name>A0A271J0G9_9BACT</name>
<comment type="catalytic activity">
    <reaction evidence="11">
        <text>a 5,6-dihydrouridine in tRNA + NAD(+) = a uridine in tRNA + NADH + H(+)</text>
        <dbReference type="Rhea" id="RHEA:54452"/>
        <dbReference type="Rhea" id="RHEA-COMP:13339"/>
        <dbReference type="Rhea" id="RHEA-COMP:13887"/>
        <dbReference type="ChEBI" id="CHEBI:15378"/>
        <dbReference type="ChEBI" id="CHEBI:57540"/>
        <dbReference type="ChEBI" id="CHEBI:57945"/>
        <dbReference type="ChEBI" id="CHEBI:65315"/>
        <dbReference type="ChEBI" id="CHEBI:74443"/>
    </reaction>
</comment>
<dbReference type="EC" id="1.3.1.-" evidence="12"/>
<dbReference type="InterPro" id="IPR001269">
    <property type="entry name" value="DUS_fam"/>
</dbReference>
<dbReference type="InterPro" id="IPR024036">
    <property type="entry name" value="tRNA-dHydroUridine_Synthase_C"/>
</dbReference>
<dbReference type="GO" id="GO:0000049">
    <property type="term" value="F:tRNA binding"/>
    <property type="evidence" value="ECO:0007669"/>
    <property type="project" value="UniProtKB-KW"/>
</dbReference>
<dbReference type="Proteomes" id="UP000216339">
    <property type="component" value="Unassembled WGS sequence"/>
</dbReference>
<reference evidence="16 17" key="1">
    <citation type="submission" date="2016-11" db="EMBL/GenBank/DDBJ databases">
        <title>Study of marine rhodopsin-containing bacteria.</title>
        <authorList>
            <person name="Yoshizawa S."/>
            <person name="Kumagai Y."/>
            <person name="Kogure K."/>
        </authorList>
    </citation>
    <scope>NUCLEOTIDE SEQUENCE [LARGE SCALE GENOMIC DNA]</scope>
    <source>
        <strain evidence="16 17">SAORIC-28</strain>
    </source>
</reference>
<accession>A0A271J0G9</accession>
<dbReference type="SUPFAM" id="SSF51395">
    <property type="entry name" value="FMN-linked oxidoreductases"/>
    <property type="match status" value="1"/>
</dbReference>
<keyword evidence="6 12" id="KW-0819">tRNA processing</keyword>
<dbReference type="Gene3D" id="1.10.1200.80">
    <property type="entry name" value="Putative flavin oxidoreducatase, domain 2"/>
    <property type="match status" value="1"/>
</dbReference>
<keyword evidence="5 12" id="KW-0288">FMN</keyword>
<dbReference type="PIRSF" id="PIRSF006621">
    <property type="entry name" value="Dus"/>
    <property type="match status" value="1"/>
</dbReference>
<keyword evidence="9 12" id="KW-0560">Oxidoreductase</keyword>
<feature type="binding site" evidence="14">
    <location>
        <position position="71"/>
    </location>
    <ligand>
        <name>FMN</name>
        <dbReference type="ChEBI" id="CHEBI:58210"/>
    </ligand>
</feature>
<evidence type="ECO:0000313" key="16">
    <source>
        <dbReference type="EMBL" id="PAP76229.1"/>
    </source>
</evidence>
<keyword evidence="4 12" id="KW-0285">Flavoprotein</keyword>
<evidence type="ECO:0000313" key="17">
    <source>
        <dbReference type="Proteomes" id="UP000216339"/>
    </source>
</evidence>
<evidence type="ECO:0000256" key="14">
    <source>
        <dbReference type="PIRSR" id="PIRSR006621-2"/>
    </source>
</evidence>
<dbReference type="AlphaFoldDB" id="A0A271J0G9"/>